<dbReference type="Proteomes" id="UP000681162">
    <property type="component" value="Unassembled WGS sequence"/>
</dbReference>
<feature type="region of interest" description="Disordered" evidence="1">
    <location>
        <begin position="37"/>
        <end position="75"/>
    </location>
</feature>
<dbReference type="Pfam" id="PF12146">
    <property type="entry name" value="Hydrolase_4"/>
    <property type="match status" value="1"/>
</dbReference>
<evidence type="ECO:0000313" key="3">
    <source>
        <dbReference type="EMBL" id="GIO38493.1"/>
    </source>
</evidence>
<comment type="caution">
    <text evidence="3">The sequence shown here is derived from an EMBL/GenBank/DDBJ whole genome shotgun (WGS) entry which is preliminary data.</text>
</comment>
<evidence type="ECO:0000313" key="4">
    <source>
        <dbReference type="Proteomes" id="UP000681162"/>
    </source>
</evidence>
<gene>
    <name evidence="3" type="ORF">J41TS12_33540</name>
</gene>
<reference evidence="3 4" key="1">
    <citation type="submission" date="2021-03" db="EMBL/GenBank/DDBJ databases">
        <title>Antimicrobial resistance genes in bacteria isolated from Japanese honey, and their potential for conferring macrolide and lincosamide resistance in the American foulbrood pathogen Paenibacillus larvae.</title>
        <authorList>
            <person name="Okamoto M."/>
            <person name="Kumagai M."/>
            <person name="Kanamori H."/>
            <person name="Takamatsu D."/>
        </authorList>
    </citation>
    <scope>NUCLEOTIDE SEQUENCE [LARGE SCALE GENOMIC DNA]</scope>
    <source>
        <strain evidence="3 4">J41TS12</strain>
    </source>
</reference>
<dbReference type="EMBL" id="BORR01000012">
    <property type="protein sequence ID" value="GIO38493.1"/>
    <property type="molecule type" value="Genomic_DNA"/>
</dbReference>
<dbReference type="PROSITE" id="PS51257">
    <property type="entry name" value="PROKAR_LIPOPROTEIN"/>
    <property type="match status" value="1"/>
</dbReference>
<dbReference type="AlphaFoldDB" id="A0A919XXT8"/>
<feature type="domain" description="Serine aminopeptidase S33" evidence="2">
    <location>
        <begin position="130"/>
        <end position="229"/>
    </location>
</feature>
<keyword evidence="4" id="KW-1185">Reference proteome</keyword>
<dbReference type="Gene3D" id="3.40.50.1820">
    <property type="entry name" value="alpha/beta hydrolase"/>
    <property type="match status" value="1"/>
</dbReference>
<evidence type="ECO:0000259" key="2">
    <source>
        <dbReference type="Pfam" id="PF12146"/>
    </source>
</evidence>
<proteinExistence type="predicted"/>
<evidence type="ECO:0000256" key="1">
    <source>
        <dbReference type="SAM" id="MobiDB-lite"/>
    </source>
</evidence>
<name>A0A919XXT8_9BACL</name>
<sequence>MKRLRSFSRGLSLRALAIPLLVAAFVSLIGCVSPTGSDPVRQGVPKTPLSSVQPADGPLQETAPPEMSKAPAFPPVDYESAWPEQTVLSDQGYPVNNCVPEELRTHAVTLKTSDGKYLSSLVLGSGSDGVLLAHEQGYSICSFLDLGKELAEQGYLVVLPEYRAHGASQQSDNTESIELDAEAALKELERQGAERVFLAGASCGGTTAIFSGVRQPLPIQGLLILSSPAQCGPRLDAIPSVKEIKAPSLFVASPGDMLGEIEEQVRQLYEASEADQKELIIDESGFHGTDMYKRGEDGDKLRTRIMDFITAAFL</sequence>
<dbReference type="SUPFAM" id="SSF53474">
    <property type="entry name" value="alpha/beta-Hydrolases"/>
    <property type="match status" value="1"/>
</dbReference>
<dbReference type="InterPro" id="IPR022742">
    <property type="entry name" value="Hydrolase_4"/>
</dbReference>
<accession>A0A919XXT8</accession>
<dbReference type="RefSeq" id="WP_212940643.1">
    <property type="nucleotide sequence ID" value="NZ_BORR01000012.1"/>
</dbReference>
<dbReference type="InterPro" id="IPR029058">
    <property type="entry name" value="AB_hydrolase_fold"/>
</dbReference>
<protein>
    <recommendedName>
        <fullName evidence="2">Serine aminopeptidase S33 domain-containing protein</fullName>
    </recommendedName>
</protein>
<organism evidence="3 4">
    <name type="scientific">Paenibacillus antibioticophila</name>
    <dbReference type="NCBI Taxonomy" id="1274374"/>
    <lineage>
        <taxon>Bacteria</taxon>
        <taxon>Bacillati</taxon>
        <taxon>Bacillota</taxon>
        <taxon>Bacilli</taxon>
        <taxon>Bacillales</taxon>
        <taxon>Paenibacillaceae</taxon>
        <taxon>Paenibacillus</taxon>
    </lineage>
</organism>